<comment type="subunit">
    <text evidence="3">Heterodimer of an alpha and a beta chain.</text>
</comment>
<organism evidence="9 10">
    <name type="scientific">Amycolatopsis magusensis</name>
    <dbReference type="NCBI Taxonomy" id="882444"/>
    <lineage>
        <taxon>Bacteria</taxon>
        <taxon>Bacillati</taxon>
        <taxon>Actinomycetota</taxon>
        <taxon>Actinomycetes</taxon>
        <taxon>Pseudonocardiales</taxon>
        <taxon>Pseudonocardiaceae</taxon>
        <taxon>Amycolatopsis</taxon>
    </lineage>
</organism>
<evidence type="ECO:0000313" key="9">
    <source>
        <dbReference type="EMBL" id="MBP2180672.1"/>
    </source>
</evidence>
<dbReference type="Proteomes" id="UP000741013">
    <property type="component" value="Unassembled WGS sequence"/>
</dbReference>
<evidence type="ECO:0000256" key="7">
    <source>
        <dbReference type="SAM" id="MobiDB-lite"/>
    </source>
</evidence>
<keyword evidence="6" id="KW-0170">Cobalt</keyword>
<feature type="region of interest" description="Disordered" evidence="7">
    <location>
        <begin position="1"/>
        <end position="26"/>
    </location>
</feature>
<gene>
    <name evidence="9" type="ORF">JOM49_002198</name>
</gene>
<comment type="caution">
    <text evidence="9">The sequence shown here is derived from an EMBL/GenBank/DDBJ whole genome shotgun (WGS) entry which is preliminary data.</text>
</comment>
<comment type="similarity">
    <text evidence="2">Belongs to the methylmalonyl-CoA mutase family.</text>
</comment>
<dbReference type="EC" id="5.4.99.2" evidence="9"/>
<evidence type="ECO:0000256" key="4">
    <source>
        <dbReference type="ARBA" id="ARBA00022628"/>
    </source>
</evidence>
<dbReference type="InterPro" id="IPR016176">
    <property type="entry name" value="Cbl-dep_enz_cat"/>
</dbReference>
<feature type="domain" description="Methylmalonyl-CoA mutase alpha/beta chain catalytic" evidence="8">
    <location>
        <begin position="64"/>
        <end position="475"/>
    </location>
</feature>
<name>A0ABS4PMM0_9PSEU</name>
<dbReference type="PANTHER" id="PTHR48101:SF4">
    <property type="entry name" value="METHYLMALONYL-COA MUTASE, MITOCHONDRIAL"/>
    <property type="match status" value="1"/>
</dbReference>
<evidence type="ECO:0000256" key="5">
    <source>
        <dbReference type="ARBA" id="ARBA00023235"/>
    </source>
</evidence>
<dbReference type="Gene3D" id="3.20.20.240">
    <property type="entry name" value="Methylmalonyl-CoA mutase"/>
    <property type="match status" value="1"/>
</dbReference>
<sequence length="625" mass="64941">MAEKAGSAPTPAEPEEPGRLDLAAEFPAADQRQWRELVAGVLRKSGALKEDFDGLPESLLNTRTYDGFDIRPLYTAEDTAPPAGFPGLPPFVRGGEPEGHVATGWDLRQLHSGTDPVAANKAMLADLEGGVTSLWLRAGSGGVPVGKLADALNGVYIELAPVVLDAGAEYEAAAEALLEVFREREIPASAVVGGIGADPIGLRARTGEAHDVRPAAALAARLSGSHPKLSSLVVSGLPYHEAGGSDSQELGAAVAAGVAYLRALTEAGLSVDAAAAQLEFRFAAGSDQFMTIAKLRAARKLWARVTEVSGADVSARGMRQHAVTSPAMFTQRDPWVNMLRGTVACFGAAVGGADAITVLPFDAAIGEPDAFSRRIARNTSVILHEESRLGGVIDPAGGSWYVENLTDALAKAAWAEFTSIEEAGGVESALDSGFLGERLAATWAARSLRIARRKDAITGVSEFPNLTEKPVTRVKSTVEPSGGLPRIRYAEAYERLRDLSDAQAERPQVFLATLGPIAAHTARASFAANLFAAGGIESVNAGATASTEDVVKAFTESGTRIVCLCGTDSQYAEQAAEVAAALKAAGAGRVLLAGRGDHADVDENLYAGCDALAVLTGTLAELGVE</sequence>
<evidence type="ECO:0000256" key="3">
    <source>
        <dbReference type="ARBA" id="ARBA00011870"/>
    </source>
</evidence>
<keyword evidence="10" id="KW-1185">Reference proteome</keyword>
<dbReference type="SUPFAM" id="SSF51703">
    <property type="entry name" value="Cobalamin (vitamin B12)-dependent enzymes"/>
    <property type="match status" value="1"/>
</dbReference>
<evidence type="ECO:0000256" key="1">
    <source>
        <dbReference type="ARBA" id="ARBA00001922"/>
    </source>
</evidence>
<proteinExistence type="inferred from homology"/>
<comment type="cofactor">
    <cofactor evidence="1">
        <name>adenosylcob(III)alamin</name>
        <dbReference type="ChEBI" id="CHEBI:18408"/>
    </cofactor>
</comment>
<evidence type="ECO:0000313" key="10">
    <source>
        <dbReference type="Proteomes" id="UP000741013"/>
    </source>
</evidence>
<dbReference type="PANTHER" id="PTHR48101">
    <property type="entry name" value="METHYLMALONYL-COA MUTASE, MITOCHONDRIAL-RELATED"/>
    <property type="match status" value="1"/>
</dbReference>
<evidence type="ECO:0000256" key="2">
    <source>
        <dbReference type="ARBA" id="ARBA00008465"/>
    </source>
</evidence>
<dbReference type="InterPro" id="IPR036724">
    <property type="entry name" value="Cobalamin-bd_sf"/>
</dbReference>
<dbReference type="InterPro" id="IPR006099">
    <property type="entry name" value="MeMalonylCoA_mutase_a/b_cat"/>
</dbReference>
<keyword evidence="5 9" id="KW-0413">Isomerase</keyword>
<dbReference type="RefSeq" id="WP_372443994.1">
    <property type="nucleotide sequence ID" value="NZ_JAGGMS010000001.1"/>
</dbReference>
<evidence type="ECO:0000256" key="6">
    <source>
        <dbReference type="ARBA" id="ARBA00023285"/>
    </source>
</evidence>
<dbReference type="Pfam" id="PF01642">
    <property type="entry name" value="MM_CoA_mutase"/>
    <property type="match status" value="1"/>
</dbReference>
<accession>A0ABS4PMM0</accession>
<protein>
    <submittedName>
        <fullName evidence="9">Methylmalonyl-CoA mutase</fullName>
        <ecNumber evidence="9">5.4.99.2</ecNumber>
    </submittedName>
</protein>
<keyword evidence="4" id="KW-0846">Cobalamin</keyword>
<evidence type="ECO:0000259" key="8">
    <source>
        <dbReference type="Pfam" id="PF01642"/>
    </source>
</evidence>
<dbReference type="GO" id="GO:0004494">
    <property type="term" value="F:methylmalonyl-CoA mutase activity"/>
    <property type="evidence" value="ECO:0007669"/>
    <property type="project" value="UniProtKB-EC"/>
</dbReference>
<dbReference type="CDD" id="cd03677">
    <property type="entry name" value="MM_CoA_mutase_beta"/>
    <property type="match status" value="1"/>
</dbReference>
<reference evidence="9 10" key="1">
    <citation type="submission" date="2021-03" db="EMBL/GenBank/DDBJ databases">
        <title>Sequencing the genomes of 1000 actinobacteria strains.</title>
        <authorList>
            <person name="Klenk H.-P."/>
        </authorList>
    </citation>
    <scope>NUCLEOTIDE SEQUENCE [LARGE SCALE GENOMIC DNA]</scope>
    <source>
        <strain evidence="9 10">DSM 45510</strain>
    </source>
</reference>
<dbReference type="Gene3D" id="3.40.50.280">
    <property type="entry name" value="Cobalamin-binding domain"/>
    <property type="match status" value="1"/>
</dbReference>
<dbReference type="EMBL" id="JAGGMS010000001">
    <property type="protein sequence ID" value="MBP2180672.1"/>
    <property type="molecule type" value="Genomic_DNA"/>
</dbReference>
<dbReference type="SUPFAM" id="SSF52242">
    <property type="entry name" value="Cobalamin (vitamin B12)-binding domain"/>
    <property type="match status" value="1"/>
</dbReference>